<feature type="compositionally biased region" description="Polar residues" evidence="6">
    <location>
        <begin position="1"/>
        <end position="17"/>
    </location>
</feature>
<evidence type="ECO:0000256" key="6">
    <source>
        <dbReference type="SAM" id="MobiDB-lite"/>
    </source>
</evidence>
<dbReference type="Proteomes" id="UP000652219">
    <property type="component" value="Unassembled WGS sequence"/>
</dbReference>
<keyword evidence="2" id="KW-0813">Transport</keyword>
<dbReference type="SUPFAM" id="SSF103473">
    <property type="entry name" value="MFS general substrate transporter"/>
    <property type="match status" value="1"/>
</dbReference>
<protein>
    <submittedName>
        <fullName evidence="7">Major facilitator superfamily transporter</fullName>
    </submittedName>
</protein>
<evidence type="ECO:0000256" key="2">
    <source>
        <dbReference type="ARBA" id="ARBA00022448"/>
    </source>
</evidence>
<name>A0A8H6MJI7_9PEZI</name>
<dbReference type="InterPro" id="IPR036259">
    <property type="entry name" value="MFS_trans_sf"/>
</dbReference>
<dbReference type="GO" id="GO:0022857">
    <property type="term" value="F:transmembrane transporter activity"/>
    <property type="evidence" value="ECO:0007669"/>
    <property type="project" value="TreeGrafter"/>
</dbReference>
<sequence>MATNEAGSKQDAMQATSDHIDATTPIGEKDLASEKDLDGLGFDMSEEEFAATEKSLTRKLDLTLVPVVWILYLFNYLDRNNIAQARLSTFEKDLDLVGNQFNVAVSILNIGYMLMQLPR</sequence>
<evidence type="ECO:0000256" key="5">
    <source>
        <dbReference type="ARBA" id="ARBA00023136"/>
    </source>
</evidence>
<evidence type="ECO:0000256" key="3">
    <source>
        <dbReference type="ARBA" id="ARBA00022692"/>
    </source>
</evidence>
<evidence type="ECO:0000256" key="4">
    <source>
        <dbReference type="ARBA" id="ARBA00022989"/>
    </source>
</evidence>
<keyword evidence="5" id="KW-0472">Membrane</keyword>
<dbReference type="Gene3D" id="1.20.1250.20">
    <property type="entry name" value="MFS general substrate transporter like domains"/>
    <property type="match status" value="1"/>
</dbReference>
<comment type="subcellular location">
    <subcellularLocation>
        <location evidence="1">Membrane</location>
        <topology evidence="1">Multi-pass membrane protein</topology>
    </subcellularLocation>
</comment>
<dbReference type="AlphaFoldDB" id="A0A8H6MJI7"/>
<dbReference type="EMBL" id="WIGN01000522">
    <property type="protein sequence ID" value="KAF6789702.1"/>
    <property type="molecule type" value="Genomic_DNA"/>
</dbReference>
<dbReference type="PANTHER" id="PTHR43791">
    <property type="entry name" value="PERMEASE-RELATED"/>
    <property type="match status" value="1"/>
</dbReference>
<dbReference type="PANTHER" id="PTHR43791:SF36">
    <property type="entry name" value="TRANSPORTER, PUTATIVE (AFU_ORTHOLOGUE AFUA_6G08340)-RELATED"/>
    <property type="match status" value="1"/>
</dbReference>
<gene>
    <name evidence="7" type="ORF">CSOJ01_14720</name>
</gene>
<keyword evidence="3" id="KW-0812">Transmembrane</keyword>
<reference evidence="7 8" key="1">
    <citation type="journal article" date="2020" name="Phytopathology">
        <title>Genome Sequence Resources of Colletotrichum truncatum, C. plurivorum, C. musicola, and C. sojae: Four Species Pathogenic to Soybean (Glycine max).</title>
        <authorList>
            <person name="Rogerio F."/>
            <person name="Boufleur T.R."/>
            <person name="Ciampi-Guillardi M."/>
            <person name="Sukno S.A."/>
            <person name="Thon M.R."/>
            <person name="Massola Junior N.S."/>
            <person name="Baroncelli R."/>
        </authorList>
    </citation>
    <scope>NUCLEOTIDE SEQUENCE [LARGE SCALE GENOMIC DNA]</scope>
    <source>
        <strain evidence="7 8">LFN0009</strain>
    </source>
</reference>
<proteinExistence type="predicted"/>
<keyword evidence="8" id="KW-1185">Reference proteome</keyword>
<organism evidence="7 8">
    <name type="scientific">Colletotrichum sojae</name>
    <dbReference type="NCBI Taxonomy" id="2175907"/>
    <lineage>
        <taxon>Eukaryota</taxon>
        <taxon>Fungi</taxon>
        <taxon>Dikarya</taxon>
        <taxon>Ascomycota</taxon>
        <taxon>Pezizomycotina</taxon>
        <taxon>Sordariomycetes</taxon>
        <taxon>Hypocreomycetidae</taxon>
        <taxon>Glomerellales</taxon>
        <taxon>Glomerellaceae</taxon>
        <taxon>Colletotrichum</taxon>
        <taxon>Colletotrichum orchidearum species complex</taxon>
    </lineage>
</organism>
<feature type="region of interest" description="Disordered" evidence="6">
    <location>
        <begin position="1"/>
        <end position="32"/>
    </location>
</feature>
<evidence type="ECO:0000313" key="8">
    <source>
        <dbReference type="Proteomes" id="UP000652219"/>
    </source>
</evidence>
<evidence type="ECO:0000313" key="7">
    <source>
        <dbReference type="EMBL" id="KAF6789702.1"/>
    </source>
</evidence>
<dbReference type="GO" id="GO:0016020">
    <property type="term" value="C:membrane"/>
    <property type="evidence" value="ECO:0007669"/>
    <property type="project" value="UniProtKB-SubCell"/>
</dbReference>
<accession>A0A8H6MJI7</accession>
<keyword evidence="4" id="KW-1133">Transmembrane helix</keyword>
<evidence type="ECO:0000256" key="1">
    <source>
        <dbReference type="ARBA" id="ARBA00004141"/>
    </source>
</evidence>
<comment type="caution">
    <text evidence="7">The sequence shown here is derived from an EMBL/GenBank/DDBJ whole genome shotgun (WGS) entry which is preliminary data.</text>
</comment>